<dbReference type="PANTHER" id="PTHR41773:SF1">
    <property type="entry name" value="RELA_SPOT DOMAIN-CONTAINING PROTEIN"/>
    <property type="match status" value="1"/>
</dbReference>
<dbReference type="HOGENOM" id="CLU_676041_0_0_12"/>
<dbReference type="SMART" id="SM00954">
    <property type="entry name" value="RelA_SpoT"/>
    <property type="match status" value="1"/>
</dbReference>
<evidence type="ECO:0000259" key="3">
    <source>
        <dbReference type="SMART" id="SM00954"/>
    </source>
</evidence>
<dbReference type="InterPro" id="IPR043519">
    <property type="entry name" value="NT_sf"/>
</dbReference>
<dbReference type="eggNOG" id="COG0457">
    <property type="taxonomic scope" value="Bacteria"/>
</dbReference>
<dbReference type="Pfam" id="PF13174">
    <property type="entry name" value="TPR_6"/>
    <property type="match status" value="1"/>
</dbReference>
<evidence type="ECO:0000256" key="1">
    <source>
        <dbReference type="PROSITE-ProRule" id="PRU00339"/>
    </source>
</evidence>
<reference evidence="4 5" key="1">
    <citation type="journal article" date="2015" name="Stand. Genomic Sci.">
        <title>Complete genome sequence and description of Salinispira pacifica gen. nov., sp. nov., a novel spirochaete isolated form a hypersaline microbial mat.</title>
        <authorList>
            <person name="Ben Hania W."/>
            <person name="Joseph M."/>
            <person name="Schumann P."/>
            <person name="Bunk B."/>
            <person name="Fiebig A."/>
            <person name="Sproer C."/>
            <person name="Klenk H.P."/>
            <person name="Fardeau M.L."/>
            <person name="Spring S."/>
        </authorList>
    </citation>
    <scope>NUCLEOTIDE SEQUENCE [LARGE SCALE GENOMIC DNA]</scope>
    <source>
        <strain evidence="4 5">L21-RPul-D2</strain>
    </source>
</reference>
<keyword evidence="5" id="KW-1185">Reference proteome</keyword>
<dbReference type="OrthoDB" id="9789634at2"/>
<dbReference type="eggNOG" id="COG2357">
    <property type="taxonomic scope" value="Bacteria"/>
</dbReference>
<dbReference type="PATRIC" id="fig|1307761.3.peg.2963"/>
<evidence type="ECO:0000256" key="2">
    <source>
        <dbReference type="SAM" id="MobiDB-lite"/>
    </source>
</evidence>
<dbReference type="SUPFAM" id="SSF48452">
    <property type="entry name" value="TPR-like"/>
    <property type="match status" value="1"/>
</dbReference>
<evidence type="ECO:0000313" key="5">
    <source>
        <dbReference type="Proteomes" id="UP000018680"/>
    </source>
</evidence>
<dbReference type="Gene3D" id="3.30.460.10">
    <property type="entry name" value="Beta Polymerase, domain 2"/>
    <property type="match status" value="1"/>
</dbReference>
<dbReference type="CDD" id="cd05399">
    <property type="entry name" value="NT_Rel-Spo_like"/>
    <property type="match status" value="1"/>
</dbReference>
<dbReference type="PROSITE" id="PS50005">
    <property type="entry name" value="TPR"/>
    <property type="match status" value="2"/>
</dbReference>
<dbReference type="PANTHER" id="PTHR41773">
    <property type="entry name" value="GTP PYROPHOSPHATASE-RELATED"/>
    <property type="match status" value="1"/>
</dbReference>
<dbReference type="Pfam" id="PF04607">
    <property type="entry name" value="RelA_SpoT"/>
    <property type="match status" value="1"/>
</dbReference>
<dbReference type="InterPro" id="IPR019734">
    <property type="entry name" value="TPR_rpt"/>
</dbReference>
<dbReference type="Gene3D" id="1.10.287.860">
    <property type="entry name" value="Nucleotidyltransferase"/>
    <property type="match status" value="1"/>
</dbReference>
<feature type="region of interest" description="Disordered" evidence="2">
    <location>
        <begin position="228"/>
        <end position="250"/>
    </location>
</feature>
<accession>V5WKZ9</accession>
<feature type="repeat" description="TPR" evidence="1">
    <location>
        <begin position="364"/>
        <end position="397"/>
    </location>
</feature>
<dbReference type="InterPro" id="IPR007685">
    <property type="entry name" value="RelA_SpoT"/>
</dbReference>
<dbReference type="Gene3D" id="1.25.40.10">
    <property type="entry name" value="Tetratricopeptide repeat domain"/>
    <property type="match status" value="1"/>
</dbReference>
<sequence>MVHVTLPVKARHLLQQEYEEHVDSFERALYELHRRLRSLLDRKRIRATVKYRVKSFSSYYQKIQRRSSENGQHDSVLISDVLGIRIVCPFIDDLTAVENMLTGNFSIREREKKGAEFSFKEFGYDSLHFLINLPEDLTESFHLSKDLVTEIQLRTILQDAWAEVEHEMVYKSQITPFDVNLRRKLAALNANLSLSDMIFHEIRVYQRELQHQLDRRRVAFMSMVQSQDMEEDAKTAPPADSLGSFPDHPLLQSVSTETQESQLLKALYAHNAHHYETAIEIYERILSEDAPESIRTMVFLHRGMALFAVSRYEEAETDFRSSLEVNPENERAHHYLGLTLRQLGREQEALIEFDSCLALNGGNNDALLSRAQLYYSMGNYSDAISDCDKVLNTQPGHNHARKFREFITGQLGM</sequence>
<dbReference type="RefSeq" id="WP_024269217.1">
    <property type="nucleotide sequence ID" value="NC_023035.1"/>
</dbReference>
<keyword evidence="1" id="KW-0802">TPR repeat</keyword>
<dbReference type="SMART" id="SM00028">
    <property type="entry name" value="TPR"/>
    <property type="match status" value="3"/>
</dbReference>
<dbReference type="AlphaFoldDB" id="V5WKZ9"/>
<organism evidence="4 5">
    <name type="scientific">Salinispira pacifica</name>
    <dbReference type="NCBI Taxonomy" id="1307761"/>
    <lineage>
        <taxon>Bacteria</taxon>
        <taxon>Pseudomonadati</taxon>
        <taxon>Spirochaetota</taxon>
        <taxon>Spirochaetia</taxon>
        <taxon>Spirochaetales</taxon>
        <taxon>Spirochaetaceae</taxon>
        <taxon>Salinispira</taxon>
    </lineage>
</organism>
<protein>
    <submittedName>
        <fullName evidence="4">RelA/SpoT domain protein</fullName>
    </submittedName>
</protein>
<feature type="repeat" description="TPR" evidence="1">
    <location>
        <begin position="296"/>
        <end position="329"/>
    </location>
</feature>
<feature type="domain" description="RelA/SpoT" evidence="3">
    <location>
        <begin position="51"/>
        <end position="176"/>
    </location>
</feature>
<dbReference type="InterPro" id="IPR011990">
    <property type="entry name" value="TPR-like_helical_dom_sf"/>
</dbReference>
<dbReference type="SUPFAM" id="SSF81301">
    <property type="entry name" value="Nucleotidyltransferase"/>
    <property type="match status" value="1"/>
</dbReference>
<dbReference type="KEGG" id="slr:L21SP2_2974"/>
<gene>
    <name evidence="4" type="ORF">L21SP2_2974</name>
</gene>
<name>V5WKZ9_9SPIO</name>
<dbReference type="EMBL" id="CP006939">
    <property type="protein sequence ID" value="AHC16320.1"/>
    <property type="molecule type" value="Genomic_DNA"/>
</dbReference>
<proteinExistence type="predicted"/>
<dbReference type="Pfam" id="PF13432">
    <property type="entry name" value="TPR_16"/>
    <property type="match status" value="1"/>
</dbReference>
<dbReference type="Proteomes" id="UP000018680">
    <property type="component" value="Chromosome"/>
</dbReference>
<dbReference type="STRING" id="1307761.L21SP2_2974"/>
<evidence type="ECO:0000313" key="4">
    <source>
        <dbReference type="EMBL" id="AHC16320.1"/>
    </source>
</evidence>
<dbReference type="GO" id="GO:0015969">
    <property type="term" value="P:guanosine tetraphosphate metabolic process"/>
    <property type="evidence" value="ECO:0007669"/>
    <property type="project" value="InterPro"/>
</dbReference>